<protein>
    <recommendedName>
        <fullName evidence="2">Hypervirulence associated protein TUDOR domain-containing protein</fullName>
    </recommendedName>
</protein>
<dbReference type="OrthoDB" id="2131339at2759"/>
<feature type="compositionally biased region" description="Basic and acidic residues" evidence="1">
    <location>
        <begin position="37"/>
        <end position="55"/>
    </location>
</feature>
<feature type="domain" description="Hypervirulence associated protein TUDOR" evidence="2">
    <location>
        <begin position="10"/>
        <end position="60"/>
    </location>
</feature>
<dbReference type="eggNOG" id="ENOG502SCPJ">
    <property type="taxonomic scope" value="Eukaryota"/>
</dbReference>
<feature type="compositionally biased region" description="Basic and acidic residues" evidence="1">
    <location>
        <begin position="1"/>
        <end position="12"/>
    </location>
</feature>
<comment type="caution">
    <text evidence="3">The sequence shown here is derived from an EMBL/GenBank/DDBJ whole genome shotgun (WGS) entry which is preliminary data.</text>
</comment>
<evidence type="ECO:0000313" key="3">
    <source>
        <dbReference type="EMBL" id="GAA94961.1"/>
    </source>
</evidence>
<proteinExistence type="predicted"/>
<dbReference type="InParanoid" id="G7DWK1"/>
<dbReference type="HOGENOM" id="CLU_2347174_0_0_1"/>
<evidence type="ECO:0000313" key="4">
    <source>
        <dbReference type="Proteomes" id="UP000009131"/>
    </source>
</evidence>
<feature type="region of interest" description="Disordered" evidence="1">
    <location>
        <begin position="1"/>
        <end position="56"/>
    </location>
</feature>
<dbReference type="STRING" id="764103.G7DWK1"/>
<name>G7DWK1_MIXOS</name>
<dbReference type="EMBL" id="BABT02000052">
    <property type="protein sequence ID" value="GAA94961.1"/>
    <property type="molecule type" value="Genomic_DNA"/>
</dbReference>
<dbReference type="Pfam" id="PF11160">
    <property type="entry name" value="Hva1_TUDOR"/>
    <property type="match status" value="1"/>
</dbReference>
<evidence type="ECO:0000256" key="1">
    <source>
        <dbReference type="SAM" id="MobiDB-lite"/>
    </source>
</evidence>
<dbReference type="InterPro" id="IPR021331">
    <property type="entry name" value="Hva1_TUDOR"/>
</dbReference>
<gene>
    <name evidence="3" type="primary">Mo01616</name>
    <name evidence="3" type="ORF">E5Q_01616</name>
</gene>
<reference evidence="3 4" key="2">
    <citation type="journal article" date="2012" name="Open Biol.">
        <title>Characteristics of nucleosomes and linker DNA regions on the genome of the basidiomycete Mixia osmundae revealed by mono- and dinucleosome mapping.</title>
        <authorList>
            <person name="Nishida H."/>
            <person name="Kondo S."/>
            <person name="Matsumoto T."/>
            <person name="Suzuki Y."/>
            <person name="Yoshikawa H."/>
            <person name="Taylor T.D."/>
            <person name="Sugiyama J."/>
        </authorList>
    </citation>
    <scope>NUCLEOTIDE SEQUENCE [LARGE SCALE GENOMIC DNA]</scope>
    <source>
        <strain evidence="4">CBS 9802 / IAM 14324 / JCM 22182 / KY 12970</strain>
    </source>
</reference>
<evidence type="ECO:0000259" key="2">
    <source>
        <dbReference type="Pfam" id="PF11160"/>
    </source>
</evidence>
<accession>G7DWK1</accession>
<keyword evidence="4" id="KW-1185">Reference proteome</keyword>
<dbReference type="AlphaFoldDB" id="G7DWK1"/>
<sequence>MAENTNIDKGDKVSWNWGSGQPSGKVESINAETTTVESKRGNEIKKKGTEDDPAVHIKQGQNNAYFLVRLHCSTPCARRLMGVVHDLLVGLTSELDA</sequence>
<reference evidence="3 4" key="1">
    <citation type="journal article" date="2011" name="J. Gen. Appl. Microbiol.">
        <title>Draft genome sequencing of the enigmatic basidiomycete Mixia osmundae.</title>
        <authorList>
            <person name="Nishida H."/>
            <person name="Nagatsuka Y."/>
            <person name="Sugiyama J."/>
        </authorList>
    </citation>
    <scope>NUCLEOTIDE SEQUENCE [LARGE SCALE GENOMIC DNA]</scope>
    <source>
        <strain evidence="4">CBS 9802 / IAM 14324 / JCM 22182 / KY 12970</strain>
    </source>
</reference>
<dbReference type="Proteomes" id="UP000009131">
    <property type="component" value="Unassembled WGS sequence"/>
</dbReference>
<organism evidence="3 4">
    <name type="scientific">Mixia osmundae (strain CBS 9802 / IAM 14324 / JCM 22182 / KY 12970)</name>
    <dbReference type="NCBI Taxonomy" id="764103"/>
    <lineage>
        <taxon>Eukaryota</taxon>
        <taxon>Fungi</taxon>
        <taxon>Dikarya</taxon>
        <taxon>Basidiomycota</taxon>
        <taxon>Pucciniomycotina</taxon>
        <taxon>Mixiomycetes</taxon>
        <taxon>Mixiales</taxon>
        <taxon>Mixiaceae</taxon>
        <taxon>Mixia</taxon>
    </lineage>
</organism>